<evidence type="ECO:0000256" key="1">
    <source>
        <dbReference type="SAM" id="Phobius"/>
    </source>
</evidence>
<dbReference type="AlphaFoldDB" id="A0A5S4FUA3"/>
<proteinExistence type="predicted"/>
<dbReference type="EMBL" id="VCKY01000118">
    <property type="protein sequence ID" value="TMR13731.1"/>
    <property type="molecule type" value="Genomic_DNA"/>
</dbReference>
<keyword evidence="1" id="KW-1133">Transmembrane helix</keyword>
<protein>
    <submittedName>
        <fullName evidence="2">Sulfite exporter TauE/SafE family protein</fullName>
    </submittedName>
</protein>
<keyword evidence="3" id="KW-1185">Reference proteome</keyword>
<gene>
    <name evidence="2" type="ORF">ETD86_30305</name>
</gene>
<evidence type="ECO:0000313" key="3">
    <source>
        <dbReference type="Proteomes" id="UP000309128"/>
    </source>
</evidence>
<keyword evidence="1" id="KW-0812">Transmembrane</keyword>
<reference evidence="2 3" key="1">
    <citation type="submission" date="2019-05" db="EMBL/GenBank/DDBJ databases">
        <title>Draft genome sequence of Nonomuraea turkmeniaca DSM 43926.</title>
        <authorList>
            <person name="Saricaoglu S."/>
            <person name="Isik K."/>
        </authorList>
    </citation>
    <scope>NUCLEOTIDE SEQUENCE [LARGE SCALE GENOMIC DNA]</scope>
    <source>
        <strain evidence="2 3">DSM 43926</strain>
    </source>
</reference>
<feature type="non-terminal residue" evidence="2">
    <location>
        <position position="1"/>
    </location>
</feature>
<sequence length="37" mass="3718">VVGGFLGARVGRRIPAPVLRGVIVCVGVAAIIVLVYG</sequence>
<comment type="caution">
    <text evidence="2">The sequence shown here is derived from an EMBL/GenBank/DDBJ whole genome shotgun (WGS) entry which is preliminary data.</text>
</comment>
<dbReference type="Proteomes" id="UP000309128">
    <property type="component" value="Unassembled WGS sequence"/>
</dbReference>
<evidence type="ECO:0000313" key="2">
    <source>
        <dbReference type="EMBL" id="TMR13731.1"/>
    </source>
</evidence>
<organism evidence="2 3">
    <name type="scientific">Nonomuraea turkmeniaca</name>
    <dbReference type="NCBI Taxonomy" id="103838"/>
    <lineage>
        <taxon>Bacteria</taxon>
        <taxon>Bacillati</taxon>
        <taxon>Actinomycetota</taxon>
        <taxon>Actinomycetes</taxon>
        <taxon>Streptosporangiales</taxon>
        <taxon>Streptosporangiaceae</taxon>
        <taxon>Nonomuraea</taxon>
    </lineage>
</organism>
<accession>A0A5S4FUA3</accession>
<name>A0A5S4FUA3_9ACTN</name>
<keyword evidence="1" id="KW-0472">Membrane</keyword>
<feature type="transmembrane region" description="Helical" evidence="1">
    <location>
        <begin position="18"/>
        <end position="36"/>
    </location>
</feature>